<name>A0ABU5QCB5_9BACT</name>
<keyword evidence="5" id="KW-0472">Membrane</keyword>
<dbReference type="InterPro" id="IPR009056">
    <property type="entry name" value="Cyt_c-like_dom"/>
</dbReference>
<evidence type="ECO:0000256" key="3">
    <source>
        <dbReference type="ARBA" id="ARBA00023004"/>
    </source>
</evidence>
<keyword evidence="5" id="KW-1133">Transmembrane helix</keyword>
<dbReference type="PANTHER" id="PTHR35008">
    <property type="entry name" value="BLL4482 PROTEIN-RELATED"/>
    <property type="match status" value="1"/>
</dbReference>
<dbReference type="InterPro" id="IPR036909">
    <property type="entry name" value="Cyt_c-like_dom_sf"/>
</dbReference>
<keyword evidence="1 4" id="KW-0349">Heme</keyword>
<feature type="domain" description="Cytochrome c" evidence="6">
    <location>
        <begin position="196"/>
        <end position="310"/>
    </location>
</feature>
<feature type="transmembrane region" description="Helical" evidence="5">
    <location>
        <begin position="7"/>
        <end position="26"/>
    </location>
</feature>
<evidence type="ECO:0000256" key="2">
    <source>
        <dbReference type="ARBA" id="ARBA00022723"/>
    </source>
</evidence>
<comment type="caution">
    <text evidence="7">The sequence shown here is derived from an EMBL/GenBank/DDBJ whole genome shotgun (WGS) entry which is preliminary data.</text>
</comment>
<keyword evidence="3 4" id="KW-0408">Iron</keyword>
<sequence>MKKFIKIPLIVLGTIVLIAAIGLTYFNVRGIPKYEVNIPAEIQTTKVEVTAQRVARGEKIATVLCNGCHANSNNRLVGKHIGDLPKEFGKAYSLNITQDKEDGIGNWTDGELIYFLKTGIKRDGHFSPIMPKFPRMADEDVKSIVAYLHSDRYPVLATKGKQPAQEPSLLLKVLTNTVIKPIEIVKEPIYIPDSTNLVAFGKYVANDMIACYACHSKDFSKQDPLFPEKSLGFYGGGNGMPDLKGNIIYTSNLTFDEETGIAKYTEQQFIDAVKLCKKRDGTILRYPMIPHVTLTDYEVKAIYAYLKTIPKINNKI</sequence>
<accession>A0ABU5QCB5</accession>
<feature type="domain" description="Cytochrome c" evidence="6">
    <location>
        <begin position="52"/>
        <end position="152"/>
    </location>
</feature>
<dbReference type="SUPFAM" id="SSF46626">
    <property type="entry name" value="Cytochrome c"/>
    <property type="match status" value="2"/>
</dbReference>
<dbReference type="PANTHER" id="PTHR35008:SF8">
    <property type="entry name" value="ALCOHOL DEHYDROGENASE CYTOCHROME C SUBUNIT"/>
    <property type="match status" value="1"/>
</dbReference>
<keyword evidence="2 4" id="KW-0479">Metal-binding</keyword>
<keyword evidence="5" id="KW-0812">Transmembrane</keyword>
<dbReference type="RefSeq" id="WP_323297372.1">
    <property type="nucleotide sequence ID" value="NZ_JAYFUM010000016.1"/>
</dbReference>
<evidence type="ECO:0000259" key="6">
    <source>
        <dbReference type="PROSITE" id="PS51007"/>
    </source>
</evidence>
<evidence type="ECO:0000256" key="4">
    <source>
        <dbReference type="PROSITE-ProRule" id="PRU00433"/>
    </source>
</evidence>
<protein>
    <submittedName>
        <fullName evidence="7">Cytochrome c</fullName>
    </submittedName>
</protein>
<gene>
    <name evidence="7" type="ORF">VB248_13790</name>
</gene>
<dbReference type="Gene3D" id="1.10.760.10">
    <property type="entry name" value="Cytochrome c-like domain"/>
    <property type="match status" value="2"/>
</dbReference>
<evidence type="ECO:0000313" key="8">
    <source>
        <dbReference type="Proteomes" id="UP001302949"/>
    </source>
</evidence>
<proteinExistence type="predicted"/>
<evidence type="ECO:0000256" key="5">
    <source>
        <dbReference type="SAM" id="Phobius"/>
    </source>
</evidence>
<dbReference type="InterPro" id="IPR051459">
    <property type="entry name" value="Cytochrome_c-type_DH"/>
</dbReference>
<dbReference type="Proteomes" id="UP001302949">
    <property type="component" value="Unassembled WGS sequence"/>
</dbReference>
<dbReference type="PROSITE" id="PS51007">
    <property type="entry name" value="CYTC"/>
    <property type="match status" value="2"/>
</dbReference>
<reference evidence="7 8" key="1">
    <citation type="submission" date="2023-12" db="EMBL/GenBank/DDBJ databases">
        <title>Novel species of the genus Arcicella isolated from rivers.</title>
        <authorList>
            <person name="Lu H."/>
        </authorList>
    </citation>
    <scope>NUCLEOTIDE SEQUENCE [LARGE SCALE GENOMIC DNA]</scope>
    <source>
        <strain evidence="7 8">KCTC 23307</strain>
    </source>
</reference>
<evidence type="ECO:0000313" key="7">
    <source>
        <dbReference type="EMBL" id="MEA5140217.1"/>
    </source>
</evidence>
<dbReference type="Pfam" id="PF13442">
    <property type="entry name" value="Cytochrome_CBB3"/>
    <property type="match status" value="1"/>
</dbReference>
<organism evidence="7 8">
    <name type="scientific">Arcicella rigui</name>
    <dbReference type="NCBI Taxonomy" id="797020"/>
    <lineage>
        <taxon>Bacteria</taxon>
        <taxon>Pseudomonadati</taxon>
        <taxon>Bacteroidota</taxon>
        <taxon>Cytophagia</taxon>
        <taxon>Cytophagales</taxon>
        <taxon>Flectobacillaceae</taxon>
        <taxon>Arcicella</taxon>
    </lineage>
</organism>
<evidence type="ECO:0000256" key="1">
    <source>
        <dbReference type="ARBA" id="ARBA00022617"/>
    </source>
</evidence>
<keyword evidence="8" id="KW-1185">Reference proteome</keyword>
<dbReference type="EMBL" id="JAYFUM010000016">
    <property type="protein sequence ID" value="MEA5140217.1"/>
    <property type="molecule type" value="Genomic_DNA"/>
</dbReference>